<protein>
    <submittedName>
        <fullName evidence="6">MerR family transcriptional regulator</fullName>
    </submittedName>
</protein>
<dbReference type="InterPro" id="IPR009061">
    <property type="entry name" value="DNA-bd_dom_put_sf"/>
</dbReference>
<dbReference type="Proteomes" id="UP000260649">
    <property type="component" value="Unassembled WGS sequence"/>
</dbReference>
<evidence type="ECO:0000256" key="1">
    <source>
        <dbReference type="ARBA" id="ARBA00023015"/>
    </source>
</evidence>
<evidence type="ECO:0000313" key="6">
    <source>
        <dbReference type="EMBL" id="RFT05990.1"/>
    </source>
</evidence>
<dbReference type="CDD" id="cd01106">
    <property type="entry name" value="HTH_TipAL-Mta"/>
    <property type="match status" value="1"/>
</dbReference>
<evidence type="ECO:0000259" key="5">
    <source>
        <dbReference type="PROSITE" id="PS50937"/>
    </source>
</evidence>
<evidence type="ECO:0000256" key="3">
    <source>
        <dbReference type="ARBA" id="ARBA00023159"/>
    </source>
</evidence>
<dbReference type="InterPro" id="IPR000551">
    <property type="entry name" value="MerR-type_HTH_dom"/>
</dbReference>
<evidence type="ECO:0000256" key="2">
    <source>
        <dbReference type="ARBA" id="ARBA00023125"/>
    </source>
</evidence>
<dbReference type="OrthoDB" id="9814833at2"/>
<dbReference type="Gene3D" id="1.10.490.50">
    <property type="entry name" value="Antibiotic binding domain of TipA-like multidrug resistance regulators"/>
    <property type="match status" value="1"/>
</dbReference>
<dbReference type="PRINTS" id="PR00040">
    <property type="entry name" value="HTHMERR"/>
</dbReference>
<dbReference type="SUPFAM" id="SSF89082">
    <property type="entry name" value="Antibiotic binding domain of TipA-like multidrug resistance regulators"/>
    <property type="match status" value="1"/>
</dbReference>
<dbReference type="PANTHER" id="PTHR30204:SF90">
    <property type="entry name" value="HTH-TYPE TRANSCRIPTIONAL ACTIVATOR MTA"/>
    <property type="match status" value="1"/>
</dbReference>
<dbReference type="GeneID" id="97996048"/>
<reference evidence="6 7" key="1">
    <citation type="submission" date="2018-07" db="EMBL/GenBank/DDBJ databases">
        <title>GABA Modulating Bacteria of the Human Gut Microbiota.</title>
        <authorList>
            <person name="Strandwitz P."/>
            <person name="Kim K.H."/>
            <person name="Terekhova D."/>
            <person name="Liu J.K."/>
            <person name="Sharma A."/>
            <person name="Levering J."/>
            <person name="Mcdonald D."/>
            <person name="Dietrich D."/>
            <person name="Ramadhar T.R."/>
            <person name="Lekbua A."/>
            <person name="Mroue N."/>
            <person name="Liston C."/>
            <person name="Stewart E.J."/>
            <person name="Dubin M.J."/>
            <person name="Zengler K."/>
            <person name="Knight R."/>
            <person name="Gilbert J.A."/>
            <person name="Clardy J."/>
            <person name="Lewis K."/>
        </authorList>
    </citation>
    <scope>NUCLEOTIDE SEQUENCE [LARGE SCALE GENOMIC DNA]</scope>
    <source>
        <strain evidence="6 7">KLE1738</strain>
    </source>
</reference>
<organism evidence="6 7">
    <name type="scientific">Evtepia gabavorous</name>
    <dbReference type="NCBI Taxonomy" id="2211183"/>
    <lineage>
        <taxon>Bacteria</taxon>
        <taxon>Bacillati</taxon>
        <taxon>Bacillota</taxon>
        <taxon>Clostridia</taxon>
        <taxon>Eubacteriales</taxon>
        <taxon>Evtepia</taxon>
    </lineage>
</organism>
<dbReference type="SUPFAM" id="SSF46955">
    <property type="entry name" value="Putative DNA-binding domain"/>
    <property type="match status" value="1"/>
</dbReference>
<dbReference type="EMBL" id="QQRQ01000020">
    <property type="protein sequence ID" value="RFT05990.1"/>
    <property type="molecule type" value="Genomic_DNA"/>
</dbReference>
<dbReference type="AlphaFoldDB" id="A0A3E2B1R0"/>
<keyword evidence="4" id="KW-0804">Transcription</keyword>
<feature type="domain" description="HTH merR-type" evidence="5">
    <location>
        <begin position="1"/>
        <end position="70"/>
    </location>
</feature>
<dbReference type="Pfam" id="PF13411">
    <property type="entry name" value="MerR_1"/>
    <property type="match status" value="1"/>
</dbReference>
<sequence>MLTIHQMAERTGVTIRALRYYDKIGLLPPGAVSPAGYRLYGPAELERLQQILFFRELEFPLAEIKAILASPAYDRTAALTAQRALLRAKRDRLDGLLRLVEVALKGETTMEMAFTAFDRAGYEEKCRAYAREVKARWGDTAAWRENQERQQSGEETAWGAAQAEAEELIAAFARSRPLPPEHPQVQALTGRWQAHITRHHYCCTRQTLAGLGELYRTDQRFQAYLDQWGTGTAAQMAAAIAVYCGAQEEDASPKK</sequence>
<keyword evidence="7" id="KW-1185">Reference proteome</keyword>
<dbReference type="InterPro" id="IPR036244">
    <property type="entry name" value="TipA-like_antibiotic-bd"/>
</dbReference>
<dbReference type="InterPro" id="IPR012925">
    <property type="entry name" value="TipAS_dom"/>
</dbReference>
<dbReference type="Gene3D" id="1.10.1660.10">
    <property type="match status" value="1"/>
</dbReference>
<dbReference type="InterPro" id="IPR047057">
    <property type="entry name" value="MerR_fam"/>
</dbReference>
<proteinExistence type="predicted"/>
<dbReference type="GO" id="GO:0003700">
    <property type="term" value="F:DNA-binding transcription factor activity"/>
    <property type="evidence" value="ECO:0007669"/>
    <property type="project" value="InterPro"/>
</dbReference>
<gene>
    <name evidence="6" type="ORF">DV520_09910</name>
</gene>
<evidence type="ECO:0000313" key="7">
    <source>
        <dbReference type="Proteomes" id="UP000260649"/>
    </source>
</evidence>
<dbReference type="RefSeq" id="WP_117142604.1">
    <property type="nucleotide sequence ID" value="NZ_CAKXKJ010000007.1"/>
</dbReference>
<evidence type="ECO:0000256" key="4">
    <source>
        <dbReference type="ARBA" id="ARBA00023163"/>
    </source>
</evidence>
<keyword evidence="2" id="KW-0238">DNA-binding</keyword>
<name>A0A3E2B1R0_9FIRM</name>
<accession>A0A3E2B1R0</accession>
<dbReference type="GO" id="GO:0003677">
    <property type="term" value="F:DNA binding"/>
    <property type="evidence" value="ECO:0007669"/>
    <property type="project" value="UniProtKB-KW"/>
</dbReference>
<keyword evidence="1" id="KW-0805">Transcription regulation</keyword>
<dbReference type="SMART" id="SM00422">
    <property type="entry name" value="HTH_MERR"/>
    <property type="match status" value="1"/>
</dbReference>
<dbReference type="PROSITE" id="PS50937">
    <property type="entry name" value="HTH_MERR_2"/>
    <property type="match status" value="1"/>
</dbReference>
<keyword evidence="3" id="KW-0010">Activator</keyword>
<comment type="caution">
    <text evidence="6">The sequence shown here is derived from an EMBL/GenBank/DDBJ whole genome shotgun (WGS) entry which is preliminary data.</text>
</comment>
<dbReference type="Pfam" id="PF07739">
    <property type="entry name" value="TipAS"/>
    <property type="match status" value="1"/>
</dbReference>
<dbReference type="PANTHER" id="PTHR30204">
    <property type="entry name" value="REDOX-CYCLING DRUG-SENSING TRANSCRIPTIONAL ACTIVATOR SOXR"/>
    <property type="match status" value="1"/>
</dbReference>